<feature type="transmembrane region" description="Helical" evidence="1">
    <location>
        <begin position="163"/>
        <end position="186"/>
    </location>
</feature>
<dbReference type="EMBL" id="MHSS01000013">
    <property type="protein sequence ID" value="OHA47846.1"/>
    <property type="molecule type" value="Genomic_DNA"/>
</dbReference>
<evidence type="ECO:0000256" key="1">
    <source>
        <dbReference type="SAM" id="Phobius"/>
    </source>
</evidence>
<dbReference type="PANTHER" id="PTHR36844">
    <property type="entry name" value="PROTEASE PRSW"/>
    <property type="match status" value="1"/>
</dbReference>
<comment type="caution">
    <text evidence="2">The sequence shown here is derived from an EMBL/GenBank/DDBJ whole genome shotgun (WGS) entry which is preliminary data.</text>
</comment>
<organism evidence="2 3">
    <name type="scientific">Candidatus Terrybacteria bacterium RIFCSPHIGHO2_01_FULL_48_17</name>
    <dbReference type="NCBI Taxonomy" id="1802362"/>
    <lineage>
        <taxon>Bacteria</taxon>
        <taxon>Candidatus Terryibacteriota</taxon>
    </lineage>
</organism>
<sequence length="335" mass="37374">MFSPLVFVAALAIFPALFWFWFYFVYLARTEKGIRKIGMGLFVAGLITSAAAYVIERAGFDLLPSFGGIGESLLFIFRGGTPRETSDILWLALYSFLFVALVEEGVKYIGIRLFVFPSLKVDRVVDMIRGGVAIGLGFATAENILYFFGALEGGGLGELAEVFFLRFALSTFAHTLYSAIMAYYLGIAKFHVLYRAQFLRSALLLPVIVHGIFNFFIILGINVVSLLALAIVFVVLLGWFSSRINFQAFLPAAEAKRALLPLFPNRKEFEAFVSHERVTYEVIRKLGFCPFCLAKKEFADQETCKNCNARLRPPKSTKPELISKKIEVSPADVGE</sequence>
<protein>
    <recommendedName>
        <fullName evidence="4">Protease PrsW</fullName>
    </recommendedName>
</protein>
<dbReference type="InterPro" id="IPR026898">
    <property type="entry name" value="PrsW"/>
</dbReference>
<feature type="transmembrane region" description="Helical" evidence="1">
    <location>
        <begin position="88"/>
        <end position="106"/>
    </location>
</feature>
<keyword evidence="1" id="KW-0472">Membrane</keyword>
<evidence type="ECO:0000313" key="3">
    <source>
        <dbReference type="Proteomes" id="UP000177629"/>
    </source>
</evidence>
<dbReference type="AlphaFoldDB" id="A0A1G2PHM2"/>
<feature type="transmembrane region" description="Helical" evidence="1">
    <location>
        <begin position="198"/>
        <end position="217"/>
    </location>
</feature>
<keyword evidence="1" id="KW-1133">Transmembrane helix</keyword>
<feature type="transmembrane region" description="Helical" evidence="1">
    <location>
        <begin position="223"/>
        <end position="240"/>
    </location>
</feature>
<dbReference type="PANTHER" id="PTHR36844:SF1">
    <property type="entry name" value="PROTEASE PRSW"/>
    <property type="match status" value="1"/>
</dbReference>
<feature type="transmembrane region" description="Helical" evidence="1">
    <location>
        <begin position="37"/>
        <end position="55"/>
    </location>
</feature>
<dbReference type="STRING" id="1802362.A2806_02265"/>
<accession>A0A1G2PHM2</accession>
<evidence type="ECO:0000313" key="2">
    <source>
        <dbReference type="EMBL" id="OHA47846.1"/>
    </source>
</evidence>
<feature type="transmembrane region" description="Helical" evidence="1">
    <location>
        <begin position="6"/>
        <end position="25"/>
    </location>
</feature>
<dbReference type="GO" id="GO:0008233">
    <property type="term" value="F:peptidase activity"/>
    <property type="evidence" value="ECO:0007669"/>
    <property type="project" value="InterPro"/>
</dbReference>
<evidence type="ECO:0008006" key="4">
    <source>
        <dbReference type="Google" id="ProtNLM"/>
    </source>
</evidence>
<feature type="transmembrane region" description="Helical" evidence="1">
    <location>
        <begin position="127"/>
        <end position="151"/>
    </location>
</feature>
<dbReference type="Pfam" id="PF13367">
    <property type="entry name" value="PrsW-protease"/>
    <property type="match status" value="1"/>
</dbReference>
<dbReference type="Proteomes" id="UP000177629">
    <property type="component" value="Unassembled WGS sequence"/>
</dbReference>
<proteinExistence type="predicted"/>
<keyword evidence="1" id="KW-0812">Transmembrane</keyword>
<name>A0A1G2PHM2_9BACT</name>
<reference evidence="2 3" key="1">
    <citation type="journal article" date="2016" name="Nat. Commun.">
        <title>Thousands of microbial genomes shed light on interconnected biogeochemical processes in an aquifer system.</title>
        <authorList>
            <person name="Anantharaman K."/>
            <person name="Brown C.T."/>
            <person name="Hug L.A."/>
            <person name="Sharon I."/>
            <person name="Castelle C.J."/>
            <person name="Probst A.J."/>
            <person name="Thomas B.C."/>
            <person name="Singh A."/>
            <person name="Wilkins M.J."/>
            <person name="Karaoz U."/>
            <person name="Brodie E.L."/>
            <person name="Williams K.H."/>
            <person name="Hubbard S.S."/>
            <person name="Banfield J.F."/>
        </authorList>
    </citation>
    <scope>NUCLEOTIDE SEQUENCE [LARGE SCALE GENOMIC DNA]</scope>
</reference>
<gene>
    <name evidence="2" type="ORF">A2806_02265</name>
</gene>